<organism evidence="1">
    <name type="scientific">Notodromas monacha</name>
    <dbReference type="NCBI Taxonomy" id="399045"/>
    <lineage>
        <taxon>Eukaryota</taxon>
        <taxon>Metazoa</taxon>
        <taxon>Ecdysozoa</taxon>
        <taxon>Arthropoda</taxon>
        <taxon>Crustacea</taxon>
        <taxon>Oligostraca</taxon>
        <taxon>Ostracoda</taxon>
        <taxon>Podocopa</taxon>
        <taxon>Podocopida</taxon>
        <taxon>Cypridocopina</taxon>
        <taxon>Cypridoidea</taxon>
        <taxon>Cyprididae</taxon>
        <taxon>Notodromas</taxon>
    </lineage>
</organism>
<evidence type="ECO:0000313" key="1">
    <source>
        <dbReference type="EMBL" id="CAD7281402.1"/>
    </source>
</evidence>
<dbReference type="AlphaFoldDB" id="A0A7R9BW83"/>
<proteinExistence type="predicted"/>
<sequence length="70" mass="7898">MKKKEVRYRGQVIGDVVGVQMDPDCVESRSTFVTQTSVSIDLRHANFRTPTLKNRGCVELGQTSCTNYMD</sequence>
<dbReference type="EMBL" id="CAJPEX010002843">
    <property type="protein sequence ID" value="CAG0921554.1"/>
    <property type="molecule type" value="Genomic_DNA"/>
</dbReference>
<reference evidence="1" key="1">
    <citation type="submission" date="2020-11" db="EMBL/GenBank/DDBJ databases">
        <authorList>
            <person name="Tran Van P."/>
        </authorList>
    </citation>
    <scope>NUCLEOTIDE SEQUENCE</scope>
</reference>
<accession>A0A7R9BW83</accession>
<gene>
    <name evidence="1" type="ORF">NMOB1V02_LOCUS9049</name>
</gene>
<evidence type="ECO:0000313" key="2">
    <source>
        <dbReference type="Proteomes" id="UP000678499"/>
    </source>
</evidence>
<name>A0A7R9BW83_9CRUS</name>
<protein>
    <submittedName>
        <fullName evidence="1">Uncharacterized protein</fullName>
    </submittedName>
</protein>
<dbReference type="Proteomes" id="UP000678499">
    <property type="component" value="Unassembled WGS sequence"/>
</dbReference>
<dbReference type="EMBL" id="OA884880">
    <property type="protein sequence ID" value="CAD7281402.1"/>
    <property type="molecule type" value="Genomic_DNA"/>
</dbReference>
<keyword evidence="2" id="KW-1185">Reference proteome</keyword>